<evidence type="ECO:0000256" key="8">
    <source>
        <dbReference type="ARBA" id="ARBA00023264"/>
    </source>
</evidence>
<comment type="catalytic activity">
    <reaction evidence="9">
        <text>sn-glycerol 3-phosphate + NAD(+) = dihydroxyacetone phosphate + NADH + H(+)</text>
        <dbReference type="Rhea" id="RHEA:11092"/>
        <dbReference type="ChEBI" id="CHEBI:15378"/>
        <dbReference type="ChEBI" id="CHEBI:57540"/>
        <dbReference type="ChEBI" id="CHEBI:57597"/>
        <dbReference type="ChEBI" id="CHEBI:57642"/>
        <dbReference type="ChEBI" id="CHEBI:57945"/>
        <dbReference type="EC" id="1.1.1.94"/>
    </reaction>
</comment>
<feature type="domain" description="Glycerol-3-phosphate dehydrogenase NAD-dependent C-terminal" evidence="13">
    <location>
        <begin position="183"/>
        <end position="323"/>
    </location>
</feature>
<comment type="caution">
    <text evidence="9">Lacks conserved residue(s) required for the propagation of feature annotation.</text>
</comment>
<evidence type="ECO:0000256" key="1">
    <source>
        <dbReference type="ARBA" id="ARBA00011009"/>
    </source>
</evidence>
<feature type="binding site" evidence="9">
    <location>
        <position position="258"/>
    </location>
    <ligand>
        <name>sn-glycerol 3-phosphate</name>
        <dbReference type="ChEBI" id="CHEBI:57597"/>
    </ligand>
</feature>
<comment type="similarity">
    <text evidence="1 9 10">Belongs to the NAD-dependent glycerol-3-phosphate dehydrogenase family.</text>
</comment>
<evidence type="ECO:0000256" key="4">
    <source>
        <dbReference type="ARBA" id="ARBA00023002"/>
    </source>
</evidence>
<evidence type="ECO:0000256" key="5">
    <source>
        <dbReference type="ARBA" id="ARBA00023027"/>
    </source>
</evidence>
<feature type="domain" description="Glycerol-3-phosphate dehydrogenase NAD-dependent N-terminal" evidence="12">
    <location>
        <begin position="5"/>
        <end position="162"/>
    </location>
</feature>
<keyword evidence="9" id="KW-0547">Nucleotide-binding</keyword>
<feature type="binding site" evidence="9">
    <location>
        <position position="284"/>
    </location>
    <ligand>
        <name>NADPH</name>
        <dbReference type="ChEBI" id="CHEBI:57783"/>
    </ligand>
</feature>
<evidence type="ECO:0000313" key="14">
    <source>
        <dbReference type="EMBL" id="MDP5273784.1"/>
    </source>
</evidence>
<feature type="binding site" evidence="9">
    <location>
        <position position="259"/>
    </location>
    <ligand>
        <name>sn-glycerol 3-phosphate</name>
        <dbReference type="ChEBI" id="CHEBI:57597"/>
    </ligand>
</feature>
<feature type="binding site" evidence="9">
    <location>
        <position position="14"/>
    </location>
    <ligand>
        <name>NADPH</name>
        <dbReference type="ChEBI" id="CHEBI:57783"/>
    </ligand>
</feature>
<dbReference type="SUPFAM" id="SSF51735">
    <property type="entry name" value="NAD(P)-binding Rossmann-fold domains"/>
    <property type="match status" value="1"/>
</dbReference>
<evidence type="ECO:0000313" key="15">
    <source>
        <dbReference type="Proteomes" id="UP001231941"/>
    </source>
</evidence>
<evidence type="ECO:0000259" key="13">
    <source>
        <dbReference type="Pfam" id="PF07479"/>
    </source>
</evidence>
<dbReference type="EMBL" id="JAVAMP010000002">
    <property type="protein sequence ID" value="MDP5273784.1"/>
    <property type="molecule type" value="Genomic_DNA"/>
</dbReference>
<dbReference type="Pfam" id="PF01210">
    <property type="entry name" value="NAD_Gly3P_dh_N"/>
    <property type="match status" value="1"/>
</dbReference>
<dbReference type="Gene3D" id="3.40.50.720">
    <property type="entry name" value="NAD(P)-binding Rossmann-like Domain"/>
    <property type="match status" value="1"/>
</dbReference>
<evidence type="ECO:0000256" key="6">
    <source>
        <dbReference type="ARBA" id="ARBA00023098"/>
    </source>
</evidence>
<feature type="binding site" evidence="9">
    <location>
        <position position="108"/>
    </location>
    <ligand>
        <name>NADPH</name>
        <dbReference type="ChEBI" id="CHEBI:57783"/>
    </ligand>
</feature>
<feature type="binding site" evidence="9">
    <location>
        <position position="139"/>
    </location>
    <ligand>
        <name>sn-glycerol 3-phosphate</name>
        <dbReference type="ChEBI" id="CHEBI:57597"/>
    </ligand>
</feature>
<organism evidence="14 15">
    <name type="scientific">Chengkuizengella axinellae</name>
    <dbReference type="NCBI Taxonomy" id="3064388"/>
    <lineage>
        <taxon>Bacteria</taxon>
        <taxon>Bacillati</taxon>
        <taxon>Bacillota</taxon>
        <taxon>Bacilli</taxon>
        <taxon>Bacillales</taxon>
        <taxon>Paenibacillaceae</taxon>
        <taxon>Chengkuizengella</taxon>
    </lineage>
</organism>
<dbReference type="PROSITE" id="PS00957">
    <property type="entry name" value="NAD_G3PDH"/>
    <property type="match status" value="1"/>
</dbReference>
<dbReference type="RefSeq" id="WP_305991086.1">
    <property type="nucleotide sequence ID" value="NZ_JAVAMP010000002.1"/>
</dbReference>
<evidence type="ECO:0000256" key="3">
    <source>
        <dbReference type="ARBA" id="ARBA00022857"/>
    </source>
</evidence>
<feature type="binding site" evidence="9">
    <location>
        <position position="34"/>
    </location>
    <ligand>
        <name>NADPH</name>
        <dbReference type="ChEBI" id="CHEBI:57783"/>
    </ligand>
</feature>
<feature type="binding site" evidence="9">
    <location>
        <position position="282"/>
    </location>
    <ligand>
        <name>NADPH</name>
        <dbReference type="ChEBI" id="CHEBI:57783"/>
    </ligand>
</feature>
<dbReference type="PANTHER" id="PTHR11728:SF1">
    <property type="entry name" value="GLYCEROL-3-PHOSPHATE DEHYDROGENASE [NAD(+)] 2, CHLOROPLASTIC"/>
    <property type="match status" value="1"/>
</dbReference>
<evidence type="ECO:0000256" key="7">
    <source>
        <dbReference type="ARBA" id="ARBA00023209"/>
    </source>
</evidence>
<keyword evidence="7 9" id="KW-0594">Phospholipid biosynthesis</keyword>
<evidence type="ECO:0000256" key="10">
    <source>
        <dbReference type="RuleBase" id="RU000437"/>
    </source>
</evidence>
<dbReference type="PIRSF" id="PIRSF000114">
    <property type="entry name" value="Glycerol-3-P_dh"/>
    <property type="match status" value="1"/>
</dbReference>
<keyword evidence="4 9" id="KW-0560">Oxidoreductase</keyword>
<dbReference type="Proteomes" id="UP001231941">
    <property type="component" value="Unassembled WGS sequence"/>
</dbReference>
<keyword evidence="8 9" id="KW-1208">Phospholipid metabolism</keyword>
<dbReference type="PANTHER" id="PTHR11728">
    <property type="entry name" value="GLYCEROL-3-PHOSPHATE DEHYDROGENASE"/>
    <property type="match status" value="1"/>
</dbReference>
<feature type="binding site" evidence="9">
    <location>
        <position position="51"/>
    </location>
    <ligand>
        <name>NADPH</name>
        <dbReference type="ChEBI" id="CHEBI:57783"/>
    </ligand>
</feature>
<feature type="binding site" evidence="9">
    <location>
        <position position="258"/>
    </location>
    <ligand>
        <name>NADPH</name>
        <dbReference type="ChEBI" id="CHEBI:57783"/>
    </ligand>
</feature>
<dbReference type="PRINTS" id="PR00077">
    <property type="entry name" value="GPDHDRGNASE"/>
</dbReference>
<keyword evidence="15" id="KW-1185">Reference proteome</keyword>
<comment type="subcellular location">
    <subcellularLocation>
        <location evidence="9">Cytoplasm</location>
    </subcellularLocation>
</comment>
<accession>A0ABT9IWN8</accession>
<feature type="binding site" evidence="9">
    <location>
        <position position="108"/>
    </location>
    <ligand>
        <name>sn-glycerol 3-phosphate</name>
        <dbReference type="ChEBI" id="CHEBI:57597"/>
    </ligand>
</feature>
<comment type="function">
    <text evidence="9">Catalyzes the reduction of the glycolytic intermediate dihydroxyacetone phosphate (DHAP) to sn-glycerol 3-phosphate (G3P), the key precursor for phospholipid synthesis.</text>
</comment>
<dbReference type="InterPro" id="IPR013328">
    <property type="entry name" value="6PGD_dom2"/>
</dbReference>
<evidence type="ECO:0000256" key="2">
    <source>
        <dbReference type="ARBA" id="ARBA00022516"/>
    </source>
</evidence>
<dbReference type="EC" id="1.1.1.94" evidence="9"/>
<keyword evidence="5 9" id="KW-0520">NAD</keyword>
<keyword evidence="6 9" id="KW-0443">Lipid metabolism</keyword>
<dbReference type="NCBIfam" id="NF000941">
    <property type="entry name" value="PRK00094.1-3"/>
    <property type="match status" value="1"/>
</dbReference>
<feature type="binding site" evidence="9">
    <location>
        <position position="141"/>
    </location>
    <ligand>
        <name>sn-glycerol 3-phosphate</name>
        <dbReference type="ChEBI" id="CHEBI:57597"/>
    </ligand>
</feature>
<feature type="binding site" evidence="9">
    <location>
        <position position="13"/>
    </location>
    <ligand>
        <name>NADPH</name>
        <dbReference type="ChEBI" id="CHEBI:57783"/>
    </ligand>
</feature>
<protein>
    <recommendedName>
        <fullName evidence="9">Glycerol-3-phosphate dehydrogenase [NAD(P)+]</fullName>
        <ecNumber evidence="9">1.1.1.94</ecNumber>
    </recommendedName>
    <alternativeName>
        <fullName evidence="9">NAD(P)(+)-dependent glycerol-3-phosphate dehydrogenase</fullName>
    </alternativeName>
    <alternativeName>
        <fullName evidence="9">NAD(P)H-dependent dihydroxyacetone-phosphate reductase</fullName>
    </alternativeName>
</protein>
<keyword evidence="2 9" id="KW-0444">Lipid biosynthesis</keyword>
<dbReference type="SUPFAM" id="SSF48179">
    <property type="entry name" value="6-phosphogluconate dehydrogenase C-terminal domain-like"/>
    <property type="match status" value="1"/>
</dbReference>
<feature type="active site" description="Proton acceptor" evidence="9">
    <location>
        <position position="194"/>
    </location>
</feature>
<evidence type="ECO:0000256" key="9">
    <source>
        <dbReference type="HAMAP-Rule" id="MF_00394"/>
    </source>
</evidence>
<dbReference type="GO" id="GO:0047952">
    <property type="term" value="F:glycerol-3-phosphate dehydrogenase [NAD(P)+] activity"/>
    <property type="evidence" value="ECO:0007669"/>
    <property type="project" value="UniProtKB-EC"/>
</dbReference>
<dbReference type="InterPro" id="IPR036291">
    <property type="entry name" value="NAD(P)-bd_dom_sf"/>
</dbReference>
<dbReference type="InterPro" id="IPR011128">
    <property type="entry name" value="G3P_DH_NAD-dep_N"/>
</dbReference>
<comment type="pathway">
    <text evidence="9">Membrane lipid metabolism; glycerophospholipid metabolism.</text>
</comment>
<dbReference type="InterPro" id="IPR006109">
    <property type="entry name" value="G3P_DH_NAD-dep_C"/>
</dbReference>
<dbReference type="Pfam" id="PF07479">
    <property type="entry name" value="NAD_Gly3P_dh_C"/>
    <property type="match status" value="1"/>
</dbReference>
<reference evidence="14 15" key="1">
    <citation type="submission" date="2023-08" db="EMBL/GenBank/DDBJ databases">
        <authorList>
            <person name="Park J.-S."/>
        </authorList>
    </citation>
    <scope>NUCLEOTIDE SEQUENCE [LARGE SCALE GENOMIC DNA]</scope>
    <source>
        <strain evidence="14 15">2205SS18-9</strain>
    </source>
</reference>
<gene>
    <name evidence="9" type="primary">gpsA</name>
    <name evidence="14" type="ORF">Q5Y73_06690</name>
</gene>
<comment type="caution">
    <text evidence="14">The sequence shown here is derived from an EMBL/GenBank/DDBJ whole genome shotgun (WGS) entry which is preliminary data.</text>
</comment>
<feature type="binding site" evidence="9">
    <location>
        <position position="194"/>
    </location>
    <ligand>
        <name>sn-glycerol 3-phosphate</name>
        <dbReference type="ChEBI" id="CHEBI:57597"/>
    </ligand>
</feature>
<evidence type="ECO:0000259" key="12">
    <source>
        <dbReference type="Pfam" id="PF01210"/>
    </source>
</evidence>
<keyword evidence="9" id="KW-0963">Cytoplasm</keyword>
<feature type="binding site" evidence="9">
    <location>
        <position position="143"/>
    </location>
    <ligand>
        <name>NADPH</name>
        <dbReference type="ChEBI" id="CHEBI:57783"/>
    </ligand>
</feature>
<comment type="catalytic activity">
    <reaction evidence="9 11">
        <text>sn-glycerol 3-phosphate + NADP(+) = dihydroxyacetone phosphate + NADPH + H(+)</text>
        <dbReference type="Rhea" id="RHEA:11096"/>
        <dbReference type="ChEBI" id="CHEBI:15378"/>
        <dbReference type="ChEBI" id="CHEBI:57597"/>
        <dbReference type="ChEBI" id="CHEBI:57642"/>
        <dbReference type="ChEBI" id="CHEBI:57783"/>
        <dbReference type="ChEBI" id="CHEBI:58349"/>
        <dbReference type="EC" id="1.1.1.94"/>
    </reaction>
</comment>
<dbReference type="NCBIfam" id="NF000940">
    <property type="entry name" value="PRK00094.1-2"/>
    <property type="match status" value="1"/>
</dbReference>
<dbReference type="NCBIfam" id="NF000942">
    <property type="entry name" value="PRK00094.1-4"/>
    <property type="match status" value="1"/>
</dbReference>
<evidence type="ECO:0000256" key="11">
    <source>
        <dbReference type="RuleBase" id="RU000439"/>
    </source>
</evidence>
<dbReference type="InterPro" id="IPR006168">
    <property type="entry name" value="G3P_DH_NAD-dep"/>
</dbReference>
<sequence>MSNKKVSVFVAGSWGTALASVLADNGLEVVIWSRNEKQVEEINSNHTNSKYLPDILLSENIRATTSIEEAMHGTTAVIIVAPSSGMREVASKIKPYVNEDHLIVHATKGFEEKSLKRMSQVIAEELTNVDENNITALSGPSHAEEVIQKSPTTIVVSSVNLNIAEKVQDLFINSYFRVYTNPDIIGVEIGAAVKNIIALGGGMSDGLSFGDNAKAALITRGLAEIARLGVSMGANPLTFIGLAGIGDLVATCTSKHSRNWRAGYWLAQGNSLEETLEKMGMVVEGIKTTKAAYELSKIHDIKMPITTELYKVLFNGKEPKFAVEDLMGRVKTHEMEDIAKPSSKKWVE</sequence>
<feature type="binding site" evidence="9">
    <location>
        <position position="247"/>
    </location>
    <ligand>
        <name>sn-glycerol 3-phosphate</name>
        <dbReference type="ChEBI" id="CHEBI:57597"/>
    </ligand>
</feature>
<dbReference type="HAMAP" id="MF_00394">
    <property type="entry name" value="NAD_Glyc3P_dehydrog"/>
    <property type="match status" value="1"/>
</dbReference>
<dbReference type="InterPro" id="IPR008927">
    <property type="entry name" value="6-PGluconate_DH-like_C_sf"/>
</dbReference>
<name>A0ABT9IWN8_9BACL</name>
<proteinExistence type="inferred from homology"/>
<feature type="binding site" evidence="9">
    <location>
        <position position="257"/>
    </location>
    <ligand>
        <name>sn-glycerol 3-phosphate</name>
        <dbReference type="ChEBI" id="CHEBI:57597"/>
    </ligand>
</feature>
<dbReference type="Gene3D" id="1.10.1040.10">
    <property type="entry name" value="N-(1-d-carboxylethyl)-l-norvaline Dehydrogenase, domain 2"/>
    <property type="match status" value="1"/>
</dbReference>
<keyword evidence="3 9" id="KW-0521">NADP</keyword>